<sequence>MEFSIKYYFIKIASDCKIWFQSIIEEHKSKEIPYNRLKIVKKLGRGGFGIVYKASYSSLGYVAIKEMEGATTYEKAQKHFINELKRLNGTNHERIIKFYGISLDKKEKTCYLVMEFANNETLREYLQKNKLEWPEKIHLASQISEGMSYLHSIEIIHCDLHTSNILIHDGNAKISDFGTSKNLDSIAVTSSKEFCGVIPFVDPRIFEDSEYQYDKKSDVYSIGVLLWEISSNGQPPFSRGNDNDRIGIALKIVKGLRERPIAGTPKQYIDLYENCWEYEPNERPPMIQIFQQLNSLELDPKFF</sequence>
<reference evidence="3 4" key="1">
    <citation type="journal article" date="2019" name="Environ. Microbiol.">
        <title>At the nexus of three kingdoms: the genome of the mycorrhizal fungus Gigaspora margarita provides insights into plant, endobacterial and fungal interactions.</title>
        <authorList>
            <person name="Venice F."/>
            <person name="Ghignone S."/>
            <person name="Salvioli di Fossalunga A."/>
            <person name="Amselem J."/>
            <person name="Novero M."/>
            <person name="Xianan X."/>
            <person name="Sedzielewska Toro K."/>
            <person name="Morin E."/>
            <person name="Lipzen A."/>
            <person name="Grigoriev I.V."/>
            <person name="Henrissat B."/>
            <person name="Martin F.M."/>
            <person name="Bonfante P."/>
        </authorList>
    </citation>
    <scope>NUCLEOTIDE SEQUENCE [LARGE SCALE GENOMIC DNA]</scope>
    <source>
        <strain evidence="3 4">BEG34</strain>
    </source>
</reference>
<dbReference type="PROSITE" id="PS00107">
    <property type="entry name" value="PROTEIN_KINASE_ATP"/>
    <property type="match status" value="1"/>
</dbReference>
<dbReference type="InterPro" id="IPR051681">
    <property type="entry name" value="Ser/Thr_Kinases-Pseudokinases"/>
</dbReference>
<organism evidence="3 4">
    <name type="scientific">Gigaspora margarita</name>
    <dbReference type="NCBI Taxonomy" id="4874"/>
    <lineage>
        <taxon>Eukaryota</taxon>
        <taxon>Fungi</taxon>
        <taxon>Fungi incertae sedis</taxon>
        <taxon>Mucoromycota</taxon>
        <taxon>Glomeromycotina</taxon>
        <taxon>Glomeromycetes</taxon>
        <taxon>Diversisporales</taxon>
        <taxon>Gigasporaceae</taxon>
        <taxon>Gigaspora</taxon>
    </lineage>
</organism>
<feature type="binding site" evidence="1">
    <location>
        <position position="65"/>
    </location>
    <ligand>
        <name>ATP</name>
        <dbReference type="ChEBI" id="CHEBI:30616"/>
    </ligand>
</feature>
<keyword evidence="4" id="KW-1185">Reference proteome</keyword>
<feature type="domain" description="Protein kinase" evidence="2">
    <location>
        <begin position="37"/>
        <end position="302"/>
    </location>
</feature>
<evidence type="ECO:0000256" key="1">
    <source>
        <dbReference type="PROSITE-ProRule" id="PRU10141"/>
    </source>
</evidence>
<name>A0A8H4EGQ2_GIGMA</name>
<dbReference type="Pfam" id="PF07714">
    <property type="entry name" value="PK_Tyr_Ser-Thr"/>
    <property type="match status" value="1"/>
</dbReference>
<dbReference type="InterPro" id="IPR011009">
    <property type="entry name" value="Kinase-like_dom_sf"/>
</dbReference>
<dbReference type="OrthoDB" id="2390637at2759"/>
<dbReference type="AlphaFoldDB" id="A0A8H4EGQ2"/>
<proteinExistence type="predicted"/>
<dbReference type="InterPro" id="IPR001245">
    <property type="entry name" value="Ser-Thr/Tyr_kinase_cat_dom"/>
</dbReference>
<dbReference type="InterPro" id="IPR000719">
    <property type="entry name" value="Prot_kinase_dom"/>
</dbReference>
<dbReference type="PRINTS" id="PR00109">
    <property type="entry name" value="TYRKINASE"/>
</dbReference>
<dbReference type="Gene3D" id="1.10.510.10">
    <property type="entry name" value="Transferase(Phosphotransferase) domain 1"/>
    <property type="match status" value="1"/>
</dbReference>
<dbReference type="InterPro" id="IPR017441">
    <property type="entry name" value="Protein_kinase_ATP_BS"/>
</dbReference>
<dbReference type="PANTHER" id="PTHR44329">
    <property type="entry name" value="SERINE/THREONINE-PROTEIN KINASE TNNI3K-RELATED"/>
    <property type="match status" value="1"/>
</dbReference>
<evidence type="ECO:0000259" key="2">
    <source>
        <dbReference type="PROSITE" id="PS50011"/>
    </source>
</evidence>
<keyword evidence="1" id="KW-0547">Nucleotide-binding</keyword>
<keyword evidence="3" id="KW-0808">Transferase</keyword>
<keyword evidence="1" id="KW-0067">ATP-binding</keyword>
<accession>A0A8H4EGQ2</accession>
<evidence type="ECO:0000313" key="4">
    <source>
        <dbReference type="Proteomes" id="UP000439903"/>
    </source>
</evidence>
<dbReference type="GO" id="GO:0004674">
    <property type="term" value="F:protein serine/threonine kinase activity"/>
    <property type="evidence" value="ECO:0007669"/>
    <property type="project" value="TreeGrafter"/>
</dbReference>
<dbReference type="PROSITE" id="PS50011">
    <property type="entry name" value="PROTEIN_KINASE_DOM"/>
    <property type="match status" value="1"/>
</dbReference>
<protein>
    <submittedName>
        <fullName evidence="3">Kinase-like protein</fullName>
    </submittedName>
</protein>
<dbReference type="SUPFAM" id="SSF56112">
    <property type="entry name" value="Protein kinase-like (PK-like)"/>
    <property type="match status" value="1"/>
</dbReference>
<keyword evidence="3" id="KW-0418">Kinase</keyword>
<dbReference type="GO" id="GO:0005524">
    <property type="term" value="F:ATP binding"/>
    <property type="evidence" value="ECO:0007669"/>
    <property type="project" value="UniProtKB-UniRule"/>
</dbReference>
<dbReference type="PIRSF" id="PIRSF000654">
    <property type="entry name" value="Integrin-linked_kinase"/>
    <property type="match status" value="1"/>
</dbReference>
<comment type="caution">
    <text evidence="3">The sequence shown here is derived from an EMBL/GenBank/DDBJ whole genome shotgun (WGS) entry which is preliminary data.</text>
</comment>
<gene>
    <name evidence="3" type="ORF">F8M41_023968</name>
</gene>
<dbReference type="Proteomes" id="UP000439903">
    <property type="component" value="Unassembled WGS sequence"/>
</dbReference>
<dbReference type="EMBL" id="WTPW01000800">
    <property type="protein sequence ID" value="KAF0478668.1"/>
    <property type="molecule type" value="Genomic_DNA"/>
</dbReference>
<evidence type="ECO:0000313" key="3">
    <source>
        <dbReference type="EMBL" id="KAF0478668.1"/>
    </source>
</evidence>